<evidence type="ECO:0000256" key="1">
    <source>
        <dbReference type="SAM" id="Phobius"/>
    </source>
</evidence>
<feature type="transmembrane region" description="Helical" evidence="1">
    <location>
        <begin position="310"/>
        <end position="335"/>
    </location>
</feature>
<evidence type="ECO:0000313" key="3">
    <source>
        <dbReference type="EMBL" id="KEO53932.1"/>
    </source>
</evidence>
<dbReference type="InterPro" id="IPR051207">
    <property type="entry name" value="ComplexI_NDUFA9_subunit"/>
</dbReference>
<dbReference type="STRING" id="1353528.DT23_07095"/>
<protein>
    <recommendedName>
        <fullName evidence="2">NAD-dependent epimerase/dehydratase domain-containing protein</fullName>
    </recommendedName>
</protein>
<keyword evidence="4" id="KW-1185">Reference proteome</keyword>
<gene>
    <name evidence="3" type="ORF">DT23_07095</name>
</gene>
<dbReference type="Gene3D" id="3.40.50.720">
    <property type="entry name" value="NAD(P)-binding Rossmann-like Domain"/>
    <property type="match status" value="1"/>
</dbReference>
<keyword evidence="1" id="KW-1133">Transmembrane helix</keyword>
<proteinExistence type="predicted"/>
<feature type="transmembrane region" description="Helical" evidence="1">
    <location>
        <begin position="341"/>
        <end position="363"/>
    </location>
</feature>
<name>A0A074JX58_9RHOB</name>
<accession>A0A074JX58</accession>
<dbReference type="Pfam" id="PF01370">
    <property type="entry name" value="Epimerase"/>
    <property type="match status" value="1"/>
</dbReference>
<evidence type="ECO:0000313" key="4">
    <source>
        <dbReference type="Proteomes" id="UP000027471"/>
    </source>
</evidence>
<dbReference type="EMBL" id="AUNB01000062">
    <property type="protein sequence ID" value="KEO53932.1"/>
    <property type="molecule type" value="Genomic_DNA"/>
</dbReference>
<dbReference type="Proteomes" id="UP000027471">
    <property type="component" value="Unassembled WGS sequence"/>
</dbReference>
<dbReference type="PANTHER" id="PTHR12126">
    <property type="entry name" value="NADH-UBIQUINONE OXIDOREDUCTASE 39 KDA SUBUNIT-RELATED"/>
    <property type="match status" value="1"/>
</dbReference>
<feature type="domain" description="NAD-dependent epimerase/dehydratase" evidence="2">
    <location>
        <begin position="3"/>
        <end position="75"/>
    </location>
</feature>
<comment type="caution">
    <text evidence="3">The sequence shown here is derived from an EMBL/GenBank/DDBJ whole genome shotgun (WGS) entry which is preliminary data.</text>
</comment>
<dbReference type="InterPro" id="IPR036291">
    <property type="entry name" value="NAD(P)-bd_dom_sf"/>
</dbReference>
<dbReference type="InterPro" id="IPR001509">
    <property type="entry name" value="Epimerase_deHydtase"/>
</dbReference>
<reference evidence="3 4" key="1">
    <citation type="journal article" date="2015" name="Antonie Van Leeuwenhoek">
        <title>Thioclava indica sp. nov., isolated from surface seawater of the Indian Ocean.</title>
        <authorList>
            <person name="Liu Y."/>
            <person name="Lai Q."/>
            <person name="Du J."/>
            <person name="Xu H."/>
            <person name="Jiang L."/>
            <person name="Shao Z."/>
        </authorList>
    </citation>
    <scope>NUCLEOTIDE SEQUENCE [LARGE SCALE GENOMIC DNA]</scope>
    <source>
        <strain evidence="3 4">DT23-4</strain>
    </source>
</reference>
<dbReference type="InterPro" id="IPR025695">
    <property type="entry name" value="DoxX-like"/>
</dbReference>
<keyword evidence="1" id="KW-0812">Transmembrane</keyword>
<dbReference type="PANTHER" id="PTHR12126:SF11">
    <property type="entry name" value="NADH DEHYDROGENASE [UBIQUINONE] 1 ALPHA SUBCOMPLEX SUBUNIT 9, MITOCHONDRIAL"/>
    <property type="match status" value="1"/>
</dbReference>
<keyword evidence="1" id="KW-0472">Membrane</keyword>
<feature type="transmembrane region" description="Helical" evidence="1">
    <location>
        <begin position="375"/>
        <end position="394"/>
    </location>
</feature>
<dbReference type="Pfam" id="PF13781">
    <property type="entry name" value="DoxX_3"/>
    <property type="match status" value="1"/>
</dbReference>
<feature type="transmembrane region" description="Helical" evidence="1">
    <location>
        <begin position="400"/>
        <end position="417"/>
    </location>
</feature>
<dbReference type="AlphaFoldDB" id="A0A074JX58"/>
<dbReference type="RefSeq" id="WP_038132688.1">
    <property type="nucleotide sequence ID" value="NZ_AUNB01000062.1"/>
</dbReference>
<dbReference type="OrthoDB" id="5377001at2"/>
<dbReference type="eggNOG" id="COG0702">
    <property type="taxonomic scope" value="Bacteria"/>
</dbReference>
<dbReference type="GO" id="GO:0044877">
    <property type="term" value="F:protein-containing complex binding"/>
    <property type="evidence" value="ECO:0007669"/>
    <property type="project" value="TreeGrafter"/>
</dbReference>
<sequence length="420" mass="44590">MKVLLLGADGFIGRHVAFYLRAQGVEVLASARRVLRLEQMGFATLRADLNDPQTHEPAFWHPHLAGGAHVINCAGLLTGSQGAFRAVHLDAPKAVLVALDGGQMVHVSAVGIDTARTRFAHWRRESEAMLADHPNVCVLRPGLVLGETSYGGSSALRAFAALPFLRPVVGSGSQPMNPIHASDLAAVIHDCLCNPPGFGPYEIGGPETLRQSQIGVLYRRWLGLLDVPELRLPAPVARALGRLGDWLRLGPISSTAVAQLEAGVIADPTALLSRIETRPRGATAFISARPAGTQDLWQARLYLLKPLIRLALAVMWLGSGVAGLLTPMMGVIATVPSLPAAIALPMARGFGLLDLALGAALLINWRPKTVALAQLLIVAGYTLGLSILSPGLWLDPIGGMLKNLPVLALILVHLALVEER</sequence>
<organism evidence="3 4">
    <name type="scientific">Thioclava indica</name>
    <dbReference type="NCBI Taxonomy" id="1353528"/>
    <lineage>
        <taxon>Bacteria</taxon>
        <taxon>Pseudomonadati</taxon>
        <taxon>Pseudomonadota</taxon>
        <taxon>Alphaproteobacteria</taxon>
        <taxon>Rhodobacterales</taxon>
        <taxon>Paracoccaceae</taxon>
        <taxon>Thioclava</taxon>
    </lineage>
</organism>
<evidence type="ECO:0000259" key="2">
    <source>
        <dbReference type="Pfam" id="PF01370"/>
    </source>
</evidence>
<dbReference type="SUPFAM" id="SSF51735">
    <property type="entry name" value="NAD(P)-binding Rossmann-fold domains"/>
    <property type="match status" value="1"/>
</dbReference>